<dbReference type="SMART" id="SM01360">
    <property type="entry name" value="A2M"/>
    <property type="match status" value="1"/>
</dbReference>
<dbReference type="Gene3D" id="2.60.40.10">
    <property type="entry name" value="Immunoglobulins"/>
    <property type="match status" value="1"/>
</dbReference>
<evidence type="ECO:0000256" key="3">
    <source>
        <dbReference type="ARBA" id="ARBA00022900"/>
    </source>
</evidence>
<keyword evidence="2" id="KW-0646">Protease inhibitor</keyword>
<dbReference type="PANTHER" id="PTHR11412:SF173">
    <property type="entry name" value="OVOSTATIN"/>
    <property type="match status" value="1"/>
</dbReference>
<evidence type="ECO:0000256" key="1">
    <source>
        <dbReference type="ARBA" id="ARBA00010952"/>
    </source>
</evidence>
<dbReference type="InterPro" id="IPR050473">
    <property type="entry name" value="A2M/Complement_sys"/>
</dbReference>
<dbReference type="InterPro" id="IPR019742">
    <property type="entry name" value="MacrogloblnA2_CS"/>
</dbReference>
<accession>A0A2G9R818</accession>
<reference evidence="7" key="1">
    <citation type="journal article" date="2017" name="Nat. Commun.">
        <title>The North American bullfrog draft genome provides insight into hormonal regulation of long noncoding RNA.</title>
        <authorList>
            <person name="Hammond S.A."/>
            <person name="Warren R.L."/>
            <person name="Vandervalk B.P."/>
            <person name="Kucuk E."/>
            <person name="Khan H."/>
            <person name="Gibb E.A."/>
            <person name="Pandoh P."/>
            <person name="Kirk H."/>
            <person name="Zhao Y."/>
            <person name="Jones M."/>
            <person name="Mungall A.J."/>
            <person name="Coope R."/>
            <person name="Pleasance S."/>
            <person name="Moore R.A."/>
            <person name="Holt R.A."/>
            <person name="Round J.M."/>
            <person name="Ohora S."/>
            <person name="Walle B.V."/>
            <person name="Veldhoen N."/>
            <person name="Helbing C.C."/>
            <person name="Birol I."/>
        </authorList>
    </citation>
    <scope>NUCLEOTIDE SEQUENCE [LARGE SCALE GENOMIC DNA]</scope>
</reference>
<dbReference type="InterPro" id="IPR001599">
    <property type="entry name" value="Macroglobln_a2"/>
</dbReference>
<dbReference type="InterPro" id="IPR047565">
    <property type="entry name" value="Alpha-macroglob_thiol-ester_cl"/>
</dbReference>
<evidence type="ECO:0000313" key="7">
    <source>
        <dbReference type="Proteomes" id="UP000228934"/>
    </source>
</evidence>
<feature type="domain" description="Alpha-2-macroglobulin" evidence="5">
    <location>
        <begin position="1"/>
        <end position="60"/>
    </location>
</feature>
<dbReference type="PANTHER" id="PTHR11412">
    <property type="entry name" value="MACROGLOBULIN / COMPLEMENT"/>
    <property type="match status" value="1"/>
</dbReference>
<dbReference type="OrthoDB" id="9998011at2759"/>
<evidence type="ECO:0000259" key="5">
    <source>
        <dbReference type="SMART" id="SM01360"/>
    </source>
</evidence>
<organism evidence="6 7">
    <name type="scientific">Aquarana catesbeiana</name>
    <name type="common">American bullfrog</name>
    <name type="synonym">Rana catesbeiana</name>
    <dbReference type="NCBI Taxonomy" id="8400"/>
    <lineage>
        <taxon>Eukaryota</taxon>
        <taxon>Metazoa</taxon>
        <taxon>Chordata</taxon>
        <taxon>Craniata</taxon>
        <taxon>Vertebrata</taxon>
        <taxon>Euteleostomi</taxon>
        <taxon>Amphibia</taxon>
        <taxon>Batrachia</taxon>
        <taxon>Anura</taxon>
        <taxon>Neobatrachia</taxon>
        <taxon>Ranoidea</taxon>
        <taxon>Ranidae</taxon>
        <taxon>Aquarana</taxon>
    </lineage>
</organism>
<dbReference type="InterPro" id="IPR011626">
    <property type="entry name" value="Alpha-macroglobulin_TED"/>
</dbReference>
<dbReference type="Pfam" id="PF00207">
    <property type="entry name" value="A2M"/>
    <property type="match status" value="1"/>
</dbReference>
<dbReference type="SMART" id="SM01419">
    <property type="entry name" value="Thiol-ester_cl"/>
    <property type="match status" value="1"/>
</dbReference>
<evidence type="ECO:0000256" key="2">
    <source>
        <dbReference type="ARBA" id="ARBA00022690"/>
    </source>
</evidence>
<keyword evidence="4" id="KW-1015">Disulfide bond</keyword>
<dbReference type="SUPFAM" id="SSF48239">
    <property type="entry name" value="Terpenoid cyclases/Protein prenyltransferases"/>
    <property type="match status" value="1"/>
</dbReference>
<dbReference type="Gene3D" id="1.50.10.20">
    <property type="match status" value="1"/>
</dbReference>
<dbReference type="InterPro" id="IPR008930">
    <property type="entry name" value="Terpenoid_cyclase/PrenylTrfase"/>
</dbReference>
<dbReference type="GO" id="GO:0005615">
    <property type="term" value="C:extracellular space"/>
    <property type="evidence" value="ECO:0007669"/>
    <property type="project" value="InterPro"/>
</dbReference>
<dbReference type="AlphaFoldDB" id="A0A2G9R818"/>
<evidence type="ECO:0000256" key="4">
    <source>
        <dbReference type="ARBA" id="ARBA00023157"/>
    </source>
</evidence>
<keyword evidence="3" id="KW-0722">Serine protease inhibitor</keyword>
<dbReference type="Pfam" id="PF07678">
    <property type="entry name" value="TED_complement"/>
    <property type="match status" value="1"/>
</dbReference>
<gene>
    <name evidence="6" type="ORF">AB205_0177880</name>
</gene>
<comment type="similarity">
    <text evidence="1">Belongs to the protease inhibitor I39 (alpha-2-macroglobulin) family.</text>
</comment>
<sequence length="179" mass="19468">MCLSNGTGFGMTKYPANFTSFQKMFVDLSLPDSIVRGEIMLIVGSVANYMDKCAKVRVTLQSSGVANVSVTAETNHIGVSCEGPADPNEPNRKDTIVRSFTVEPEGIKQEVTKTDFVCVKGDMLGRALTNPADLIVDPTGCGEQNLATLMPIVRAMEFLNLTGRLTEEIRQRAVQYMAI</sequence>
<name>A0A2G9R818_AQUCT</name>
<dbReference type="Proteomes" id="UP000228934">
    <property type="component" value="Unassembled WGS sequence"/>
</dbReference>
<dbReference type="EMBL" id="KV967805">
    <property type="protein sequence ID" value="PIO23421.1"/>
    <property type="molecule type" value="Genomic_DNA"/>
</dbReference>
<dbReference type="SUPFAM" id="SSF81296">
    <property type="entry name" value="E set domains"/>
    <property type="match status" value="1"/>
</dbReference>
<dbReference type="GO" id="GO:0004867">
    <property type="term" value="F:serine-type endopeptidase inhibitor activity"/>
    <property type="evidence" value="ECO:0007669"/>
    <property type="project" value="UniProtKB-KW"/>
</dbReference>
<proteinExistence type="inferred from homology"/>
<evidence type="ECO:0000313" key="6">
    <source>
        <dbReference type="EMBL" id="PIO23421.1"/>
    </source>
</evidence>
<dbReference type="InterPro" id="IPR014756">
    <property type="entry name" value="Ig_E-set"/>
</dbReference>
<dbReference type="PROSITE" id="PS00477">
    <property type="entry name" value="ALPHA_2_MACROGLOBULIN"/>
    <property type="match status" value="1"/>
</dbReference>
<keyword evidence="7" id="KW-1185">Reference proteome</keyword>
<feature type="non-terminal residue" evidence="6">
    <location>
        <position position="179"/>
    </location>
</feature>
<dbReference type="InterPro" id="IPR013783">
    <property type="entry name" value="Ig-like_fold"/>
</dbReference>
<protein>
    <recommendedName>
        <fullName evidence="5">Alpha-2-macroglobulin domain-containing protein</fullName>
    </recommendedName>
</protein>